<dbReference type="InterPro" id="IPR036661">
    <property type="entry name" value="Luciferase-like_sf"/>
</dbReference>
<dbReference type="Pfam" id="PF01565">
    <property type="entry name" value="FAD_binding_4"/>
    <property type="match status" value="1"/>
</dbReference>
<keyword evidence="4" id="KW-0274">FAD</keyword>
<dbReference type="Pfam" id="PF00296">
    <property type="entry name" value="Bac_luciferase"/>
    <property type="match status" value="1"/>
</dbReference>
<dbReference type="InterPro" id="IPR012951">
    <property type="entry name" value="BBE"/>
</dbReference>
<sequence length="774" mass="81698">MPDYGHDLRFGSFITPQNRRPDAVTELALLSERAGLDLVTFQDHPYQPGFLDTWTLLSWVAARTERVHLAGNVLNLPLRNPAVLARSVASLDLLSGGRIELGLGAGAFWDAIEAMGGRRLTPGQSIEALGEAIDVIRGLWDAGERRLLRVDGAHHPVNGAKRGPAPAHDVPIWLGAYKPRMLRLVGAKADGWLPSLGYLQPEDIPAGNKVIDEAAGEAGRDPREIRRLLNLVGGDFEASGRGLLQGPPARWVEQLLPLALEDGVSTFILGSDDPRAIQTFAGEVAPALREAVAAGRAPSGTGAGTASVRARPARALSLRREGIDYDAVPASLAATAVEPGDRGYDDARSTYVWPGSPGLVLRPSTPGQVAEALTFARRQNVPLAVRSGGHGISGRSTNDGGIVIDVGAMNGVEVIDRERRLVRVGAGARWGEVAEALAPYGLAISSGDYGDVGVGGLATSGGQGFLGRSYGLTIDHVVGAEVVLADGRVVRADAGNHPDLFWALRGAGGDIGVVTSFDIEAAEVGDVVFAVLVHDASDLAPFLERWGTLVEGSPRRLTAFLSAFPGQAGGQVLAQTVAVWAGDDTDAAVTAIEPFLELAPVLRQQAQLAPYAAIVAPHRNRHSGGQAQLRSRSALVDHIDGAVSAAVAGMFAAGDVAMFQIRSVGGAVNDTAPDATAYAHRTQNFSLSAVAGESRRAEADLAWERLGVNAIYPNFESHGDEDLPARAFPPDTLRRLRQVKAAYDPHNVFRHNVFRNGFPVAPAADGEARRENDQ</sequence>
<dbReference type="InterPro" id="IPR016167">
    <property type="entry name" value="FAD-bd_PCMH_sub1"/>
</dbReference>
<evidence type="ECO:0000256" key="5">
    <source>
        <dbReference type="ARBA" id="ARBA00023002"/>
    </source>
</evidence>
<dbReference type="Pfam" id="PF08031">
    <property type="entry name" value="BBE"/>
    <property type="match status" value="1"/>
</dbReference>
<evidence type="ECO:0000256" key="4">
    <source>
        <dbReference type="ARBA" id="ARBA00022827"/>
    </source>
</evidence>
<dbReference type="AlphaFoldDB" id="A0A8J3RH81"/>
<evidence type="ECO:0000313" key="8">
    <source>
        <dbReference type="Proteomes" id="UP000616724"/>
    </source>
</evidence>
<dbReference type="InterPro" id="IPR016169">
    <property type="entry name" value="FAD-bd_PCMH_sub2"/>
</dbReference>
<dbReference type="Gene3D" id="3.30.43.10">
    <property type="entry name" value="Uridine Diphospho-n-acetylenolpyruvylglucosamine Reductase, domain 2"/>
    <property type="match status" value="1"/>
</dbReference>
<protein>
    <recommendedName>
        <fullName evidence="6">FAD-binding PCMH-type domain-containing protein</fullName>
    </recommendedName>
</protein>
<dbReference type="PROSITE" id="PS51387">
    <property type="entry name" value="FAD_PCMH"/>
    <property type="match status" value="1"/>
</dbReference>
<accession>A0A8J3RH81</accession>
<evidence type="ECO:0000313" key="7">
    <source>
        <dbReference type="EMBL" id="GIH73629.1"/>
    </source>
</evidence>
<keyword evidence="3" id="KW-0285">Flavoprotein</keyword>
<dbReference type="GO" id="GO:0071949">
    <property type="term" value="F:FAD binding"/>
    <property type="evidence" value="ECO:0007669"/>
    <property type="project" value="InterPro"/>
</dbReference>
<keyword evidence="8" id="KW-1185">Reference proteome</keyword>
<evidence type="ECO:0000256" key="3">
    <source>
        <dbReference type="ARBA" id="ARBA00022630"/>
    </source>
</evidence>
<dbReference type="InterPro" id="IPR011251">
    <property type="entry name" value="Luciferase-like_dom"/>
</dbReference>
<comment type="caution">
    <text evidence="7">The sequence shown here is derived from an EMBL/GenBank/DDBJ whole genome shotgun (WGS) entry which is preliminary data.</text>
</comment>
<dbReference type="SUPFAM" id="SSF51679">
    <property type="entry name" value="Bacterial luciferase-like"/>
    <property type="match status" value="1"/>
</dbReference>
<dbReference type="Proteomes" id="UP000616724">
    <property type="component" value="Unassembled WGS sequence"/>
</dbReference>
<proteinExistence type="inferred from homology"/>
<dbReference type="EMBL" id="BOOH01000001">
    <property type="protein sequence ID" value="GIH73629.1"/>
    <property type="molecule type" value="Genomic_DNA"/>
</dbReference>
<dbReference type="InterPro" id="IPR016166">
    <property type="entry name" value="FAD-bd_PCMH"/>
</dbReference>
<organism evidence="7 8">
    <name type="scientific">Planobispora longispora</name>
    <dbReference type="NCBI Taxonomy" id="28887"/>
    <lineage>
        <taxon>Bacteria</taxon>
        <taxon>Bacillati</taxon>
        <taxon>Actinomycetota</taxon>
        <taxon>Actinomycetes</taxon>
        <taxon>Streptosporangiales</taxon>
        <taxon>Streptosporangiaceae</taxon>
        <taxon>Planobispora</taxon>
    </lineage>
</organism>
<evidence type="ECO:0000259" key="6">
    <source>
        <dbReference type="PROSITE" id="PS51387"/>
    </source>
</evidence>
<feature type="domain" description="FAD-binding PCMH-type" evidence="6">
    <location>
        <begin position="353"/>
        <end position="524"/>
    </location>
</feature>
<gene>
    <name evidence="7" type="ORF">Plo01_00580</name>
</gene>
<dbReference type="CDD" id="cd01097">
    <property type="entry name" value="Tetrahydromethanopterin_reductase"/>
    <property type="match status" value="1"/>
</dbReference>
<dbReference type="RefSeq" id="WP_203888386.1">
    <property type="nucleotide sequence ID" value="NZ_BOOH01000001.1"/>
</dbReference>
<dbReference type="GO" id="GO:0016705">
    <property type="term" value="F:oxidoreductase activity, acting on paired donors, with incorporation or reduction of molecular oxygen"/>
    <property type="evidence" value="ECO:0007669"/>
    <property type="project" value="InterPro"/>
</dbReference>
<evidence type="ECO:0000256" key="1">
    <source>
        <dbReference type="ARBA" id="ARBA00001974"/>
    </source>
</evidence>
<dbReference type="Gene3D" id="3.40.462.20">
    <property type="match status" value="1"/>
</dbReference>
<dbReference type="Gene3D" id="3.30.465.10">
    <property type="match status" value="1"/>
</dbReference>
<dbReference type="PANTHER" id="PTHR42973:SF39">
    <property type="entry name" value="FAD-BINDING PCMH-TYPE DOMAIN-CONTAINING PROTEIN"/>
    <property type="match status" value="1"/>
</dbReference>
<dbReference type="InterPro" id="IPR050416">
    <property type="entry name" value="FAD-linked_Oxidoreductase"/>
</dbReference>
<dbReference type="InterPro" id="IPR036318">
    <property type="entry name" value="FAD-bd_PCMH-like_sf"/>
</dbReference>
<evidence type="ECO:0000256" key="2">
    <source>
        <dbReference type="ARBA" id="ARBA00005466"/>
    </source>
</evidence>
<comment type="similarity">
    <text evidence="2">Belongs to the oxygen-dependent FAD-linked oxidoreductase family.</text>
</comment>
<dbReference type="InterPro" id="IPR006094">
    <property type="entry name" value="Oxid_FAD_bind_N"/>
</dbReference>
<dbReference type="PANTHER" id="PTHR42973">
    <property type="entry name" value="BINDING OXIDOREDUCTASE, PUTATIVE (AFU_ORTHOLOGUE AFUA_1G17690)-RELATED"/>
    <property type="match status" value="1"/>
</dbReference>
<reference evidence="7 8" key="1">
    <citation type="submission" date="2021-01" db="EMBL/GenBank/DDBJ databases">
        <title>Whole genome shotgun sequence of Planobispora longispora NBRC 13918.</title>
        <authorList>
            <person name="Komaki H."/>
            <person name="Tamura T."/>
        </authorList>
    </citation>
    <scope>NUCLEOTIDE SEQUENCE [LARGE SCALE GENOMIC DNA]</scope>
    <source>
        <strain evidence="7 8">NBRC 13918</strain>
    </source>
</reference>
<name>A0A8J3RH81_9ACTN</name>
<dbReference type="Gene3D" id="3.20.20.30">
    <property type="entry name" value="Luciferase-like domain"/>
    <property type="match status" value="1"/>
</dbReference>
<dbReference type="SUPFAM" id="SSF56176">
    <property type="entry name" value="FAD-binding/transporter-associated domain-like"/>
    <property type="match status" value="1"/>
</dbReference>
<keyword evidence="5" id="KW-0560">Oxidoreductase</keyword>
<comment type="cofactor">
    <cofactor evidence="1">
        <name>FAD</name>
        <dbReference type="ChEBI" id="CHEBI:57692"/>
    </cofactor>
</comment>